<feature type="transmembrane region" description="Helical" evidence="12">
    <location>
        <begin position="89"/>
        <end position="112"/>
    </location>
</feature>
<dbReference type="Pfam" id="PF00507">
    <property type="entry name" value="Oxidored_q4"/>
    <property type="match status" value="1"/>
</dbReference>
<comment type="subunit">
    <text evidence="12">NDH-1 is composed of 13 different subunits. Subunits NuoA, H, J, K, L, M, N constitute the membrane sector of the complex.</text>
</comment>
<feature type="transmembrane region" description="Helical" evidence="12">
    <location>
        <begin position="6"/>
        <end position="31"/>
    </location>
</feature>
<dbReference type="InterPro" id="IPR038430">
    <property type="entry name" value="NDAH_ubi_oxred_su3_sf"/>
</dbReference>
<comment type="subcellular location">
    <subcellularLocation>
        <location evidence="12 13">Cell membrane</location>
        <topology evidence="12 13">Multi-pass membrane protein</topology>
    </subcellularLocation>
    <subcellularLocation>
        <location evidence="1">Membrane</location>
        <topology evidence="1">Multi-pass membrane protein</topology>
    </subcellularLocation>
</comment>
<comment type="function">
    <text evidence="12">NDH-1 shuttles electrons from NADH, via FMN and iron-sulfur (Fe-S) centers, to quinones in the respiratory chain. The immediate electron acceptor for the enzyme in this species is believed to be ubiquinone. Couples the redox reaction to proton translocation (for every two electrons transferred, four hydrogen ions are translocated across the cytoplasmic membrane), and thus conserves the redox energy in a proton gradient.</text>
</comment>
<dbReference type="InterPro" id="IPR023043">
    <property type="entry name" value="NAD(P)H_OxRDtase_bac/plastid"/>
</dbReference>
<gene>
    <name evidence="12" type="primary">nuoA</name>
    <name evidence="14" type="ORF">D9V73_00730</name>
</gene>
<keyword evidence="3 12" id="KW-0813">Transport</keyword>
<dbReference type="AlphaFoldDB" id="A0A4D6YA63"/>
<keyword evidence="6 12" id="KW-0874">Quinone</keyword>
<keyword evidence="7 12" id="KW-1278">Translocase</keyword>
<keyword evidence="8 12" id="KW-1133">Transmembrane helix</keyword>
<dbReference type="HAMAP" id="MF_01394">
    <property type="entry name" value="NDH1_NuoA"/>
    <property type="match status" value="1"/>
</dbReference>
<keyword evidence="4 12" id="KW-1003">Cell membrane</keyword>
<dbReference type="Gene3D" id="1.20.58.1610">
    <property type="entry name" value="NADH:ubiquinone/plastoquinone oxidoreductase, chain 3"/>
    <property type="match status" value="1"/>
</dbReference>
<comment type="similarity">
    <text evidence="2 12 13">Belongs to the complex I subunit 3 family.</text>
</comment>
<dbReference type="GO" id="GO:0005886">
    <property type="term" value="C:plasma membrane"/>
    <property type="evidence" value="ECO:0007669"/>
    <property type="project" value="UniProtKB-SubCell"/>
</dbReference>
<evidence type="ECO:0000256" key="5">
    <source>
        <dbReference type="ARBA" id="ARBA00022692"/>
    </source>
</evidence>
<evidence type="ECO:0000256" key="12">
    <source>
        <dbReference type="HAMAP-Rule" id="MF_01394"/>
    </source>
</evidence>
<dbReference type="OrthoDB" id="9791970at2"/>
<evidence type="ECO:0000256" key="13">
    <source>
        <dbReference type="RuleBase" id="RU003639"/>
    </source>
</evidence>
<dbReference type="PANTHER" id="PTHR11058:SF21">
    <property type="entry name" value="NADH-QUINONE OXIDOREDUCTASE SUBUNIT A"/>
    <property type="match status" value="1"/>
</dbReference>
<evidence type="ECO:0000256" key="1">
    <source>
        <dbReference type="ARBA" id="ARBA00004141"/>
    </source>
</evidence>
<keyword evidence="10 12" id="KW-0830">Ubiquinone</keyword>
<dbReference type="GO" id="GO:0048038">
    <property type="term" value="F:quinone binding"/>
    <property type="evidence" value="ECO:0007669"/>
    <property type="project" value="UniProtKB-KW"/>
</dbReference>
<evidence type="ECO:0000256" key="8">
    <source>
        <dbReference type="ARBA" id="ARBA00022989"/>
    </source>
</evidence>
<dbReference type="PANTHER" id="PTHR11058">
    <property type="entry name" value="NADH-UBIQUINONE OXIDOREDUCTASE CHAIN 3"/>
    <property type="match status" value="1"/>
</dbReference>
<dbReference type="EC" id="7.1.1.-" evidence="12"/>
<evidence type="ECO:0000256" key="2">
    <source>
        <dbReference type="ARBA" id="ARBA00008472"/>
    </source>
</evidence>
<accession>A0A4D6YA63</accession>
<dbReference type="GO" id="GO:0050136">
    <property type="term" value="F:NADH dehydrogenase (quinone) (non-electrogenic) activity"/>
    <property type="evidence" value="ECO:0007669"/>
    <property type="project" value="UniProtKB-UniRule"/>
</dbReference>
<evidence type="ECO:0000313" key="15">
    <source>
        <dbReference type="Proteomes" id="UP000298566"/>
    </source>
</evidence>
<dbReference type="Proteomes" id="UP000298566">
    <property type="component" value="Chromosome"/>
</dbReference>
<evidence type="ECO:0000313" key="14">
    <source>
        <dbReference type="EMBL" id="QCI23181.1"/>
    </source>
</evidence>
<proteinExistence type="inferred from homology"/>
<protein>
    <recommendedName>
        <fullName evidence="12">NADH-quinone oxidoreductase subunit A</fullName>
        <ecNumber evidence="12">7.1.1.-</ecNumber>
    </recommendedName>
    <alternativeName>
        <fullName evidence="12">NADH dehydrogenase I subunit A</fullName>
    </alternativeName>
    <alternativeName>
        <fullName evidence="12">NDH-1 subunit A</fullName>
    </alternativeName>
    <alternativeName>
        <fullName evidence="12">NUO1</fullName>
    </alternativeName>
</protein>
<evidence type="ECO:0000256" key="9">
    <source>
        <dbReference type="ARBA" id="ARBA00023027"/>
    </source>
</evidence>
<keyword evidence="9 12" id="KW-0520">NAD</keyword>
<evidence type="ECO:0000256" key="4">
    <source>
        <dbReference type="ARBA" id="ARBA00022475"/>
    </source>
</evidence>
<dbReference type="InterPro" id="IPR000440">
    <property type="entry name" value="NADH_UbQ/plastoQ_OxRdtase_su3"/>
</dbReference>
<evidence type="ECO:0000256" key="7">
    <source>
        <dbReference type="ARBA" id="ARBA00022967"/>
    </source>
</evidence>
<dbReference type="GO" id="GO:0008137">
    <property type="term" value="F:NADH dehydrogenase (ubiquinone) activity"/>
    <property type="evidence" value="ECO:0007669"/>
    <property type="project" value="InterPro"/>
</dbReference>
<evidence type="ECO:0000256" key="11">
    <source>
        <dbReference type="ARBA" id="ARBA00023136"/>
    </source>
</evidence>
<reference evidence="14 15" key="1">
    <citation type="submission" date="2018-10" db="EMBL/GenBank/DDBJ databases">
        <title>Comparative functional genomics of the obligate endosymbiont Buchnera aphidicola.</title>
        <authorList>
            <person name="Chong R.A."/>
        </authorList>
    </citation>
    <scope>NUCLEOTIDE SEQUENCE [LARGE SCALE GENOMIC DNA]</scope>
    <source>
        <strain evidence="14 15">Mrh</strain>
    </source>
</reference>
<evidence type="ECO:0000256" key="3">
    <source>
        <dbReference type="ARBA" id="ARBA00022448"/>
    </source>
</evidence>
<dbReference type="EMBL" id="CP033004">
    <property type="protein sequence ID" value="QCI23181.1"/>
    <property type="molecule type" value="Genomic_DNA"/>
</dbReference>
<organism evidence="14 15">
    <name type="scientific">Buchnera aphidicola subsp. Melaphis rhois</name>
    <dbReference type="NCBI Taxonomy" id="118103"/>
    <lineage>
        <taxon>Bacteria</taxon>
        <taxon>Pseudomonadati</taxon>
        <taxon>Pseudomonadota</taxon>
        <taxon>Gammaproteobacteria</taxon>
        <taxon>Enterobacterales</taxon>
        <taxon>Erwiniaceae</taxon>
        <taxon>Buchnera</taxon>
    </lineage>
</organism>
<feature type="transmembrane region" description="Helical" evidence="12">
    <location>
        <begin position="62"/>
        <end position="83"/>
    </location>
</feature>
<comment type="catalytic activity">
    <reaction evidence="12 13">
        <text>a quinone + NADH + 5 H(+)(in) = a quinol + NAD(+) + 4 H(+)(out)</text>
        <dbReference type="Rhea" id="RHEA:57888"/>
        <dbReference type="ChEBI" id="CHEBI:15378"/>
        <dbReference type="ChEBI" id="CHEBI:24646"/>
        <dbReference type="ChEBI" id="CHEBI:57540"/>
        <dbReference type="ChEBI" id="CHEBI:57945"/>
        <dbReference type="ChEBI" id="CHEBI:132124"/>
    </reaction>
</comment>
<keyword evidence="11 12" id="KW-0472">Membrane</keyword>
<keyword evidence="5 12" id="KW-0812">Transmembrane</keyword>
<evidence type="ECO:0000256" key="6">
    <source>
        <dbReference type="ARBA" id="ARBA00022719"/>
    </source>
</evidence>
<dbReference type="RefSeq" id="WP_158336378.1">
    <property type="nucleotide sequence ID" value="NZ_CP033004.1"/>
</dbReference>
<dbReference type="GO" id="GO:0030964">
    <property type="term" value="C:NADH dehydrogenase complex"/>
    <property type="evidence" value="ECO:0007669"/>
    <property type="project" value="TreeGrafter"/>
</dbReference>
<evidence type="ECO:0000256" key="10">
    <source>
        <dbReference type="ARBA" id="ARBA00023075"/>
    </source>
</evidence>
<sequence length="129" mass="14959">MFYYSEYLAFFVFFFMALGVCLLMLLLSSILGGKSQSRYKHTPFESGIDPVDDSCVNISIKFYLIAIYFVLFDVEALYLYLWSISIVQVGWTGFVEVMCFVLFLLFGLIYLIRLNSLNWESKVLRKTSG</sequence>
<name>A0A4D6YA63_BUCMH</name>